<proteinExistence type="predicted"/>
<dbReference type="EMBL" id="MHMM01000010">
    <property type="protein sequence ID" value="OGZ27178.1"/>
    <property type="molecule type" value="Genomic_DNA"/>
</dbReference>
<keyword evidence="1" id="KW-1133">Transmembrane helix</keyword>
<name>A0A1G2EPJ6_9BACT</name>
<dbReference type="AlphaFoldDB" id="A0A1G2EPJ6"/>
<reference evidence="2 3" key="1">
    <citation type="journal article" date="2016" name="Nat. Commun.">
        <title>Thousands of microbial genomes shed light on interconnected biogeochemical processes in an aquifer system.</title>
        <authorList>
            <person name="Anantharaman K."/>
            <person name="Brown C.T."/>
            <person name="Hug L.A."/>
            <person name="Sharon I."/>
            <person name="Castelle C.J."/>
            <person name="Probst A.J."/>
            <person name="Thomas B.C."/>
            <person name="Singh A."/>
            <person name="Wilkins M.J."/>
            <person name="Karaoz U."/>
            <person name="Brodie E.L."/>
            <person name="Williams K.H."/>
            <person name="Hubbard S.S."/>
            <person name="Banfield J.F."/>
        </authorList>
    </citation>
    <scope>NUCLEOTIDE SEQUENCE [LARGE SCALE GENOMIC DNA]</scope>
</reference>
<evidence type="ECO:0000256" key="1">
    <source>
        <dbReference type="SAM" id="Phobius"/>
    </source>
</evidence>
<evidence type="ECO:0000313" key="2">
    <source>
        <dbReference type="EMBL" id="OGZ27178.1"/>
    </source>
</evidence>
<sequence length="236" mass="26620">MTDKNLIEQLRALKEIKPSQEWVVLTKENLFKEEPKFTLIGFIKELRRGERFVFNHKPAFAAVFSAVIFIGLFGFAQNSVPGDSLFPLKKITEKGQAVLVSGKDKPRHDLEMVNKRLNDLTKIASLNGDVQPAIREYKNSAEEAAKSIKEAGNIEEIAGEIKKLAENEAIVRSLGVETGETEELENALAELIEREIKTLERTFLTVEESEMLAVAKELFEKEEYSKALEQILEIGK</sequence>
<feature type="transmembrane region" description="Helical" evidence="1">
    <location>
        <begin position="58"/>
        <end position="76"/>
    </location>
</feature>
<keyword evidence="1" id="KW-0812">Transmembrane</keyword>
<protein>
    <recommendedName>
        <fullName evidence="4">DUF5667 domain-containing protein</fullName>
    </recommendedName>
</protein>
<dbReference type="STRING" id="1801677.A2365_00720"/>
<organism evidence="2 3">
    <name type="scientific">Candidatus Nealsonbacteria bacterium RIFOXYB1_FULL_40_15</name>
    <dbReference type="NCBI Taxonomy" id="1801677"/>
    <lineage>
        <taxon>Bacteria</taxon>
        <taxon>Candidatus Nealsoniibacteriota</taxon>
    </lineage>
</organism>
<evidence type="ECO:0000313" key="3">
    <source>
        <dbReference type="Proteomes" id="UP000177740"/>
    </source>
</evidence>
<keyword evidence="1" id="KW-0472">Membrane</keyword>
<accession>A0A1G2EPJ6</accession>
<comment type="caution">
    <text evidence="2">The sequence shown here is derived from an EMBL/GenBank/DDBJ whole genome shotgun (WGS) entry which is preliminary data.</text>
</comment>
<gene>
    <name evidence="2" type="ORF">A2365_00720</name>
</gene>
<dbReference type="Proteomes" id="UP000177740">
    <property type="component" value="Unassembled WGS sequence"/>
</dbReference>
<evidence type="ECO:0008006" key="4">
    <source>
        <dbReference type="Google" id="ProtNLM"/>
    </source>
</evidence>